<protein>
    <submittedName>
        <fullName evidence="2">Uncharacterized protein</fullName>
    </submittedName>
</protein>
<feature type="compositionally biased region" description="Basic residues" evidence="1">
    <location>
        <begin position="13"/>
        <end position="26"/>
    </location>
</feature>
<dbReference type="AlphaFoldDB" id="A0A6J4RQ25"/>
<evidence type="ECO:0000256" key="1">
    <source>
        <dbReference type="SAM" id="MobiDB-lite"/>
    </source>
</evidence>
<sequence length="38" mass="4370">GHRRLLRRPDRYRGRRNPGRSGRSSRRTAGGRARDGPV</sequence>
<name>A0A6J4RQ25_9ACTN</name>
<reference evidence="2" key="1">
    <citation type="submission" date="2020-02" db="EMBL/GenBank/DDBJ databases">
        <authorList>
            <person name="Meier V. D."/>
        </authorList>
    </citation>
    <scope>NUCLEOTIDE SEQUENCE</scope>
    <source>
        <strain evidence="2">AVDCRST_MAG02</strain>
    </source>
</reference>
<gene>
    <name evidence="2" type="ORF">AVDCRST_MAG02-4696</name>
</gene>
<organism evidence="2">
    <name type="scientific">uncultured Rubrobacteraceae bacterium</name>
    <dbReference type="NCBI Taxonomy" id="349277"/>
    <lineage>
        <taxon>Bacteria</taxon>
        <taxon>Bacillati</taxon>
        <taxon>Actinomycetota</taxon>
        <taxon>Rubrobacteria</taxon>
        <taxon>Rubrobacterales</taxon>
        <taxon>Rubrobacteraceae</taxon>
        <taxon>environmental samples</taxon>
    </lineage>
</organism>
<proteinExistence type="predicted"/>
<evidence type="ECO:0000313" key="2">
    <source>
        <dbReference type="EMBL" id="CAA9478808.1"/>
    </source>
</evidence>
<feature type="non-terminal residue" evidence="2">
    <location>
        <position position="1"/>
    </location>
</feature>
<feature type="region of interest" description="Disordered" evidence="1">
    <location>
        <begin position="1"/>
        <end position="38"/>
    </location>
</feature>
<accession>A0A6J4RQ25</accession>
<feature type="non-terminal residue" evidence="2">
    <location>
        <position position="38"/>
    </location>
</feature>
<dbReference type="EMBL" id="CADCVH010000118">
    <property type="protein sequence ID" value="CAA9478808.1"/>
    <property type="molecule type" value="Genomic_DNA"/>
</dbReference>